<proteinExistence type="predicted"/>
<dbReference type="Pfam" id="PF19674">
    <property type="entry name" value="DUF6177"/>
    <property type="match status" value="1"/>
</dbReference>
<evidence type="ECO:0000313" key="1">
    <source>
        <dbReference type="EMBL" id="SSA36584.1"/>
    </source>
</evidence>
<keyword evidence="2" id="KW-1185">Reference proteome</keyword>
<organism evidence="1 2">
    <name type="scientific">Georgenia satyanarayanai</name>
    <dbReference type="NCBI Taxonomy" id="860221"/>
    <lineage>
        <taxon>Bacteria</taxon>
        <taxon>Bacillati</taxon>
        <taxon>Actinomycetota</taxon>
        <taxon>Actinomycetes</taxon>
        <taxon>Micrococcales</taxon>
        <taxon>Bogoriellaceae</taxon>
        <taxon>Georgenia</taxon>
    </lineage>
</organism>
<dbReference type="Proteomes" id="UP000250222">
    <property type="component" value="Unassembled WGS sequence"/>
</dbReference>
<dbReference type="InterPro" id="IPR046175">
    <property type="entry name" value="DUF6177"/>
</dbReference>
<dbReference type="EMBL" id="UETB01000001">
    <property type="protein sequence ID" value="SSA36584.1"/>
    <property type="molecule type" value="Genomic_DNA"/>
</dbReference>
<dbReference type="OrthoDB" id="5103427at2"/>
<reference evidence="1 2" key="1">
    <citation type="submission" date="2016-10" db="EMBL/GenBank/DDBJ databases">
        <authorList>
            <person name="Cai Z."/>
        </authorList>
    </citation>
    <scope>NUCLEOTIDE SEQUENCE [LARGE SCALE GENOMIC DNA]</scope>
    <source>
        <strain evidence="1 2">CGMCC 1.10826</strain>
    </source>
</reference>
<dbReference type="RefSeq" id="WP_110850767.1">
    <property type="nucleotide sequence ID" value="NZ_QKLZ01000001.1"/>
</dbReference>
<dbReference type="AlphaFoldDB" id="A0A2Y8ZX00"/>
<name>A0A2Y8ZX00_9MICO</name>
<evidence type="ECO:0000313" key="2">
    <source>
        <dbReference type="Proteomes" id="UP000250222"/>
    </source>
</evidence>
<sequence>MSVRHPALDAQAGGELVTETRAEIAYLSQSRAELLVTAANEGRRVILVSDEVTRLTYPMQQVLQDMRGCWVVRELGGTLRDGLGGRRLSKVSDVLDDAPIRDRDDVAVRYLRPAAPDTLQLILSQSVRHKAAETTLLGGTAEIFGEALTGSAPTGWGPYEPALRRWNRQELTAVARARAPEDTTLVVSGGTERRLNGTIQVSRTADGLEENTQLMLGVGALHSEAAARAMESLPGTFATLAAHHMPLFGLVMGRTGRQDLSLEPLLAPPPAVLGMLIGPPGVRQLDLDVPALAERFDARVVGRPRIPGLYFPLGGLTEPGWDRLNAVIDALGRDRVSRILDLAGTWMESGSAR</sequence>
<accession>A0A2Y8ZX00</accession>
<protein>
    <submittedName>
        <fullName evidence="1">Uncharacterized protein</fullName>
    </submittedName>
</protein>
<gene>
    <name evidence="1" type="ORF">SAMN05216184_101248</name>
</gene>